<organism evidence="1 2">
    <name type="scientific">Fusarium oxysporum f. sp. cubense</name>
    <dbReference type="NCBI Taxonomy" id="61366"/>
    <lineage>
        <taxon>Eukaryota</taxon>
        <taxon>Fungi</taxon>
        <taxon>Dikarya</taxon>
        <taxon>Ascomycota</taxon>
        <taxon>Pezizomycotina</taxon>
        <taxon>Sordariomycetes</taxon>
        <taxon>Hypocreomycetidae</taxon>
        <taxon>Hypocreales</taxon>
        <taxon>Nectriaceae</taxon>
        <taxon>Fusarium</taxon>
        <taxon>Fusarium oxysporum species complex</taxon>
    </lineage>
</organism>
<dbReference type="AlphaFoldDB" id="A0A5C6SY44"/>
<sequence>MPDITEVTTPKVRNDHTHWRCMHETDGTECNTRLEMTQERCTECGSSRKEGSYAEAHDGYQLGTLESFEPDGKAIWHYTFIKNGCS</sequence>
<reference evidence="1 2" key="1">
    <citation type="submission" date="2019-07" db="EMBL/GenBank/DDBJ databases">
        <title>The First High-Quality Draft Genome Sequence of the Causal Agent of the Current Panama Disease Epidemic.</title>
        <authorList>
            <person name="Warmington R.J."/>
            <person name="Kay W."/>
            <person name="Jeffries A."/>
            <person name="Bebber D."/>
            <person name="Moore K."/>
            <person name="Studholme D.J."/>
        </authorList>
    </citation>
    <scope>NUCLEOTIDE SEQUENCE [LARGE SCALE GENOMIC DNA]</scope>
    <source>
        <strain evidence="1 2">TR4</strain>
    </source>
</reference>
<dbReference type="Proteomes" id="UP000321331">
    <property type="component" value="Unassembled WGS sequence"/>
</dbReference>
<proteinExistence type="predicted"/>
<name>A0A5C6SY44_FUSOC</name>
<accession>A0A5C6SY44</accession>
<comment type="caution">
    <text evidence="1">The sequence shown here is derived from an EMBL/GenBank/DDBJ whole genome shotgun (WGS) entry which is preliminary data.</text>
</comment>
<evidence type="ECO:0000313" key="1">
    <source>
        <dbReference type="EMBL" id="TXC03563.1"/>
    </source>
</evidence>
<gene>
    <name evidence="1" type="ORF">FocTR4_00000242</name>
</gene>
<dbReference type="EMBL" id="VMNF01000007">
    <property type="protein sequence ID" value="TXC03563.1"/>
    <property type="molecule type" value="Genomic_DNA"/>
</dbReference>
<protein>
    <recommendedName>
        <fullName evidence="3">RanBP2-type domain-containing protein</fullName>
    </recommendedName>
</protein>
<evidence type="ECO:0000313" key="2">
    <source>
        <dbReference type="Proteomes" id="UP000321331"/>
    </source>
</evidence>
<evidence type="ECO:0008006" key="3">
    <source>
        <dbReference type="Google" id="ProtNLM"/>
    </source>
</evidence>